<keyword evidence="5" id="KW-0239">DNA-directed DNA polymerase</keyword>
<dbReference type="PROSITE" id="PS00116">
    <property type="entry name" value="DNA_POLYMERASE_B"/>
    <property type="match status" value="1"/>
</dbReference>
<dbReference type="GO" id="GO:0000166">
    <property type="term" value="F:nucleotide binding"/>
    <property type="evidence" value="ECO:0007669"/>
    <property type="project" value="InterPro"/>
</dbReference>
<dbReference type="GO" id="GO:0003677">
    <property type="term" value="F:DNA binding"/>
    <property type="evidence" value="ECO:0007669"/>
    <property type="project" value="UniProtKB-KW"/>
</dbReference>
<evidence type="ECO:0000256" key="6">
    <source>
        <dbReference type="ARBA" id="ARBA00023125"/>
    </source>
</evidence>
<dbReference type="SUPFAM" id="SSF56672">
    <property type="entry name" value="DNA/RNA polymerases"/>
    <property type="match status" value="1"/>
</dbReference>
<comment type="catalytic activity">
    <reaction evidence="7">
        <text>DNA(n) + a 2'-deoxyribonucleoside 5'-triphosphate = DNA(n+1) + diphosphate</text>
        <dbReference type="Rhea" id="RHEA:22508"/>
        <dbReference type="Rhea" id="RHEA-COMP:17339"/>
        <dbReference type="Rhea" id="RHEA-COMP:17340"/>
        <dbReference type="ChEBI" id="CHEBI:33019"/>
        <dbReference type="ChEBI" id="CHEBI:61560"/>
        <dbReference type="ChEBI" id="CHEBI:173112"/>
        <dbReference type="EC" id="2.7.7.7"/>
    </reaction>
</comment>
<sequence length="169" mass="18771">VLDGRQLALKISANSVYGFTGAQVGKLPCLEISSSVTAFGRMMIDKTKELVEEKYTIANGYKHDAKVIYGDTDSVMVKFGTETVGASMELGKEAASYVTSHFVQPIKLEFEKVYFPYLLISKKRYAGLYFTKPEIHDKMDCKGIETVRRDNAPLVASLIGNCLQKILID</sequence>
<keyword evidence="4" id="KW-0548">Nucleotidyltransferase</keyword>
<dbReference type="GO" id="GO:0008296">
    <property type="term" value="F:3'-5'-DNA exonuclease activity"/>
    <property type="evidence" value="ECO:0007669"/>
    <property type="project" value="TreeGrafter"/>
</dbReference>
<dbReference type="GO" id="GO:0006297">
    <property type="term" value="P:nucleotide-excision repair, DNA gap filling"/>
    <property type="evidence" value="ECO:0007669"/>
    <property type="project" value="TreeGrafter"/>
</dbReference>
<name>A0A6S7K320_PARCT</name>
<dbReference type="OrthoDB" id="2414538at2759"/>
<evidence type="ECO:0000256" key="3">
    <source>
        <dbReference type="ARBA" id="ARBA00022679"/>
    </source>
</evidence>
<comment type="caution">
    <text evidence="8">The sequence shown here is derived from an EMBL/GenBank/DDBJ whole genome shotgun (WGS) entry which is preliminary data.</text>
</comment>
<evidence type="ECO:0000313" key="9">
    <source>
        <dbReference type="Proteomes" id="UP001152795"/>
    </source>
</evidence>
<dbReference type="EMBL" id="CACRXK020022621">
    <property type="protein sequence ID" value="CAB4036994.1"/>
    <property type="molecule type" value="Genomic_DNA"/>
</dbReference>
<reference evidence="8" key="1">
    <citation type="submission" date="2020-04" db="EMBL/GenBank/DDBJ databases">
        <authorList>
            <person name="Alioto T."/>
            <person name="Alioto T."/>
            <person name="Gomez Garrido J."/>
        </authorList>
    </citation>
    <scope>NUCLEOTIDE SEQUENCE</scope>
    <source>
        <strain evidence="8">A484AB</strain>
    </source>
</reference>
<keyword evidence="9" id="KW-1185">Reference proteome</keyword>
<dbReference type="Pfam" id="PF00136">
    <property type="entry name" value="DNA_pol_B"/>
    <property type="match status" value="1"/>
</dbReference>
<comment type="similarity">
    <text evidence="1">Belongs to the DNA polymerase type-B family.</text>
</comment>
<dbReference type="InterPro" id="IPR050240">
    <property type="entry name" value="DNA_pol_type-B"/>
</dbReference>
<dbReference type="Proteomes" id="UP001152795">
    <property type="component" value="Unassembled WGS sequence"/>
</dbReference>
<evidence type="ECO:0000256" key="5">
    <source>
        <dbReference type="ARBA" id="ARBA00022932"/>
    </source>
</evidence>
<gene>
    <name evidence="8" type="ORF">PACLA_8A089456</name>
</gene>
<dbReference type="GO" id="GO:0043625">
    <property type="term" value="C:delta DNA polymerase complex"/>
    <property type="evidence" value="ECO:0007669"/>
    <property type="project" value="TreeGrafter"/>
</dbReference>
<dbReference type="Gene3D" id="1.10.132.60">
    <property type="entry name" value="DNA polymerase family B, C-terminal domain"/>
    <property type="match status" value="1"/>
</dbReference>
<organism evidence="8 9">
    <name type="scientific">Paramuricea clavata</name>
    <name type="common">Red gorgonian</name>
    <name type="synonym">Violescent sea-whip</name>
    <dbReference type="NCBI Taxonomy" id="317549"/>
    <lineage>
        <taxon>Eukaryota</taxon>
        <taxon>Metazoa</taxon>
        <taxon>Cnidaria</taxon>
        <taxon>Anthozoa</taxon>
        <taxon>Octocorallia</taxon>
        <taxon>Malacalcyonacea</taxon>
        <taxon>Plexauridae</taxon>
        <taxon>Paramuricea</taxon>
    </lineage>
</organism>
<feature type="non-terminal residue" evidence="8">
    <location>
        <position position="1"/>
    </location>
</feature>
<evidence type="ECO:0000256" key="1">
    <source>
        <dbReference type="ARBA" id="ARBA00005755"/>
    </source>
</evidence>
<evidence type="ECO:0000256" key="4">
    <source>
        <dbReference type="ARBA" id="ARBA00022695"/>
    </source>
</evidence>
<evidence type="ECO:0000256" key="2">
    <source>
        <dbReference type="ARBA" id="ARBA00012417"/>
    </source>
</evidence>
<keyword evidence="3" id="KW-0808">Transferase</keyword>
<dbReference type="AlphaFoldDB" id="A0A6S7K320"/>
<protein>
    <recommendedName>
        <fullName evidence="2">DNA-directed DNA polymerase</fullName>
        <ecNumber evidence="2">2.7.7.7</ecNumber>
    </recommendedName>
</protein>
<dbReference type="InterPro" id="IPR023211">
    <property type="entry name" value="DNA_pol_palm_dom_sf"/>
</dbReference>
<keyword evidence="6" id="KW-0238">DNA-binding</keyword>
<dbReference type="PANTHER" id="PTHR10322:SF23">
    <property type="entry name" value="DNA POLYMERASE DELTA CATALYTIC SUBUNIT"/>
    <property type="match status" value="1"/>
</dbReference>
<dbReference type="Gene3D" id="3.90.1600.10">
    <property type="entry name" value="Palm domain of DNA polymerase"/>
    <property type="match status" value="1"/>
</dbReference>
<dbReference type="InterPro" id="IPR006172">
    <property type="entry name" value="DNA-dir_DNA_pol_B"/>
</dbReference>
<dbReference type="PANTHER" id="PTHR10322">
    <property type="entry name" value="DNA POLYMERASE CATALYTIC SUBUNIT"/>
    <property type="match status" value="1"/>
</dbReference>
<dbReference type="PRINTS" id="PR00106">
    <property type="entry name" value="DNAPOLB"/>
</dbReference>
<proteinExistence type="inferred from homology"/>
<dbReference type="InterPro" id="IPR006134">
    <property type="entry name" value="DNA-dir_DNA_pol_B_multi_dom"/>
</dbReference>
<accession>A0A6S7K320</accession>
<dbReference type="InterPro" id="IPR043502">
    <property type="entry name" value="DNA/RNA_pol_sf"/>
</dbReference>
<dbReference type="InterPro" id="IPR042087">
    <property type="entry name" value="DNA_pol_B_thumb"/>
</dbReference>
<dbReference type="EC" id="2.7.7.7" evidence="2"/>
<dbReference type="InterPro" id="IPR017964">
    <property type="entry name" value="DNA-dir_DNA_pol_B_CS"/>
</dbReference>
<dbReference type="GO" id="GO:0003887">
    <property type="term" value="F:DNA-directed DNA polymerase activity"/>
    <property type="evidence" value="ECO:0007669"/>
    <property type="project" value="UniProtKB-KW"/>
</dbReference>
<feature type="non-terminal residue" evidence="8">
    <location>
        <position position="169"/>
    </location>
</feature>
<evidence type="ECO:0000313" key="8">
    <source>
        <dbReference type="EMBL" id="CAB4036994.1"/>
    </source>
</evidence>
<dbReference type="GO" id="GO:0045004">
    <property type="term" value="P:DNA replication proofreading"/>
    <property type="evidence" value="ECO:0007669"/>
    <property type="project" value="TreeGrafter"/>
</dbReference>
<dbReference type="GO" id="GO:0006287">
    <property type="term" value="P:base-excision repair, gap-filling"/>
    <property type="evidence" value="ECO:0007669"/>
    <property type="project" value="TreeGrafter"/>
</dbReference>
<evidence type="ECO:0000256" key="7">
    <source>
        <dbReference type="ARBA" id="ARBA00049244"/>
    </source>
</evidence>